<reference evidence="2 3" key="1">
    <citation type="journal article" date="2013" name="PLoS Genet.">
        <title>The genome and development-dependent transcriptomes of Pyronema confluens: a window into fungal evolution.</title>
        <authorList>
            <person name="Traeger S."/>
            <person name="Altegoer F."/>
            <person name="Freitag M."/>
            <person name="Gabaldon T."/>
            <person name="Kempken F."/>
            <person name="Kumar A."/>
            <person name="Marcet-Houben M."/>
            <person name="Poggeler S."/>
            <person name="Stajich J.E."/>
            <person name="Nowrousian M."/>
        </authorList>
    </citation>
    <scope>NUCLEOTIDE SEQUENCE [LARGE SCALE GENOMIC DNA]</scope>
    <source>
        <strain evidence="3">CBS 100304</strain>
        <tissue evidence="2">Vegetative mycelium</tissue>
    </source>
</reference>
<name>U4L223_PYROM</name>
<keyword evidence="3" id="KW-1185">Reference proteome</keyword>
<feature type="region of interest" description="Disordered" evidence="1">
    <location>
        <begin position="30"/>
        <end position="61"/>
    </location>
</feature>
<evidence type="ECO:0000313" key="2">
    <source>
        <dbReference type="EMBL" id="CCX10195.1"/>
    </source>
</evidence>
<gene>
    <name evidence="2" type="ORF">PCON_09788</name>
</gene>
<sequence>MLIATVQKPWKLPNISQKFSFTLVPDDQFPTPEGRKRFASGRALDGRVSNEFPTSDEDSQS</sequence>
<protein>
    <submittedName>
        <fullName evidence="2">Uncharacterized protein</fullName>
    </submittedName>
</protein>
<evidence type="ECO:0000313" key="3">
    <source>
        <dbReference type="Proteomes" id="UP000018144"/>
    </source>
</evidence>
<dbReference type="Proteomes" id="UP000018144">
    <property type="component" value="Unassembled WGS sequence"/>
</dbReference>
<organism evidence="2 3">
    <name type="scientific">Pyronema omphalodes (strain CBS 100304)</name>
    <name type="common">Pyronema confluens</name>
    <dbReference type="NCBI Taxonomy" id="1076935"/>
    <lineage>
        <taxon>Eukaryota</taxon>
        <taxon>Fungi</taxon>
        <taxon>Dikarya</taxon>
        <taxon>Ascomycota</taxon>
        <taxon>Pezizomycotina</taxon>
        <taxon>Pezizomycetes</taxon>
        <taxon>Pezizales</taxon>
        <taxon>Pyronemataceae</taxon>
        <taxon>Pyronema</taxon>
    </lineage>
</organism>
<proteinExistence type="predicted"/>
<dbReference type="AlphaFoldDB" id="U4L223"/>
<accession>U4L223</accession>
<dbReference type="EMBL" id="HF935519">
    <property type="protein sequence ID" value="CCX10195.1"/>
    <property type="molecule type" value="Genomic_DNA"/>
</dbReference>
<evidence type="ECO:0000256" key="1">
    <source>
        <dbReference type="SAM" id="MobiDB-lite"/>
    </source>
</evidence>